<protein>
    <submittedName>
        <fullName evidence="1">Uncharacterized protein</fullName>
    </submittedName>
</protein>
<gene>
    <name evidence="1" type="ORF">BD94_2220</name>
</gene>
<dbReference type="EMBL" id="CP007547">
    <property type="protein sequence ID" value="AIL45995.1"/>
    <property type="molecule type" value="Genomic_DNA"/>
</dbReference>
<sequence>MKTRIAITTAITKYRLSVKINSPVLSSFEYFGYLNSIYFTE</sequence>
<evidence type="ECO:0000313" key="2">
    <source>
        <dbReference type="Proteomes" id="UP000028933"/>
    </source>
</evidence>
<dbReference type="KEGG" id="eao:BD94_2220"/>
<reference evidence="1" key="2">
    <citation type="journal article" date="2015" name="Genome Biol. Evol.">
        <title>Complete Genome Sequence and Transcriptomic Analysis of the Novel Pathogen Elizabethkingia anophelis in Response to Oxidative Stress.</title>
        <authorList>
            <person name="Li Y."/>
            <person name="Liu Y."/>
            <person name="Chew S.C."/>
            <person name="Tay M."/>
            <person name="Salido M.M."/>
            <person name="Teo J."/>
            <person name="Lauro F.M."/>
            <person name="Givskov M."/>
            <person name="Yang L."/>
        </authorList>
    </citation>
    <scope>NUCLEOTIDE SEQUENCE</scope>
    <source>
        <strain evidence="1">NUHP1</strain>
    </source>
</reference>
<dbReference type="STRING" id="1338011.BD94_2220"/>
<name>A0A077EKL1_9FLAO</name>
<evidence type="ECO:0000313" key="1">
    <source>
        <dbReference type="EMBL" id="AIL45995.1"/>
    </source>
</evidence>
<dbReference type="Proteomes" id="UP000028933">
    <property type="component" value="Chromosome"/>
</dbReference>
<reference evidence="1" key="1">
    <citation type="journal article" date="2013" name="Lancet">
        <title>First case of E anophelis outbreak in an intensive-care unit.</title>
        <authorList>
            <person name="Teo J."/>
            <person name="Tan S.Y."/>
            <person name="Tay M."/>
            <person name="Ding Y."/>
            <person name="Kjelleberg S."/>
            <person name="Givskov M."/>
            <person name="Lin R.T."/>
            <person name="Yang L."/>
        </authorList>
    </citation>
    <scope>NUCLEOTIDE SEQUENCE [LARGE SCALE GENOMIC DNA]</scope>
    <source>
        <strain evidence="1">NUHP1</strain>
    </source>
</reference>
<accession>A0A077EKL1</accession>
<proteinExistence type="predicted"/>
<dbReference type="AlphaFoldDB" id="A0A077EKL1"/>
<dbReference type="HOGENOM" id="CLU_3269379_0_0_10"/>
<organism evidence="1 2">
    <name type="scientific">Elizabethkingia anophelis NUHP1</name>
    <dbReference type="NCBI Taxonomy" id="1338011"/>
    <lineage>
        <taxon>Bacteria</taxon>
        <taxon>Pseudomonadati</taxon>
        <taxon>Bacteroidota</taxon>
        <taxon>Flavobacteriia</taxon>
        <taxon>Flavobacteriales</taxon>
        <taxon>Weeksellaceae</taxon>
        <taxon>Elizabethkingia</taxon>
    </lineage>
</organism>